<proteinExistence type="predicted"/>
<evidence type="ECO:0000313" key="2">
    <source>
        <dbReference type="EMBL" id="APJ38390.1"/>
    </source>
</evidence>
<reference evidence="3" key="1">
    <citation type="submission" date="2016-10" db="EMBL/GenBank/DDBJ databases">
        <authorList>
            <person name="Beylefeld A."/>
            <person name="Abolnik C."/>
        </authorList>
    </citation>
    <scope>NUCLEOTIDE SEQUENCE [LARGE SCALE GENOMIC DNA]</scope>
    <source>
        <strain evidence="3">B359_6</strain>
    </source>
</reference>
<gene>
    <name evidence="2" type="ORF">BLA55_01740</name>
</gene>
<dbReference type="Pfam" id="PF00293">
    <property type="entry name" value="NUDIX"/>
    <property type="match status" value="1"/>
</dbReference>
<name>A0A1L4FS04_9BACT</name>
<organism evidence="2 3">
    <name type="scientific">Mycoplasmopsis pullorum</name>
    <dbReference type="NCBI Taxonomy" id="48003"/>
    <lineage>
        <taxon>Bacteria</taxon>
        <taxon>Bacillati</taxon>
        <taxon>Mycoplasmatota</taxon>
        <taxon>Mycoplasmoidales</taxon>
        <taxon>Metamycoplasmataceae</taxon>
        <taxon>Mycoplasmopsis</taxon>
    </lineage>
</organism>
<dbReference type="STRING" id="48003.BLA55_01740"/>
<protein>
    <recommendedName>
        <fullName evidence="1">Nudix hydrolase domain-containing protein</fullName>
    </recommendedName>
</protein>
<dbReference type="InterPro" id="IPR000086">
    <property type="entry name" value="NUDIX_hydrolase_dom"/>
</dbReference>
<dbReference type="RefSeq" id="WP_073372394.1">
    <property type="nucleotide sequence ID" value="NZ_CP017813.1"/>
</dbReference>
<dbReference type="AlphaFoldDB" id="A0A1L4FS04"/>
<keyword evidence="3" id="KW-1185">Reference proteome</keyword>
<feature type="domain" description="Nudix hydrolase" evidence="1">
    <location>
        <begin position="28"/>
        <end position="174"/>
    </location>
</feature>
<dbReference type="KEGG" id="mpul:BLA55_01740"/>
<accession>A0A1L4FS04</accession>
<evidence type="ECO:0000259" key="1">
    <source>
        <dbReference type="PROSITE" id="PS51462"/>
    </source>
</evidence>
<dbReference type="Proteomes" id="UP000184322">
    <property type="component" value="Chromosome"/>
</dbReference>
<dbReference type="InterPro" id="IPR015797">
    <property type="entry name" value="NUDIX_hydrolase-like_dom_sf"/>
</dbReference>
<dbReference type="OrthoDB" id="397389at2"/>
<sequence>MKNDKLLLKTNWLSLYETEKGFIYAERKGVDSIAALVYKSTSDGYQFLIRYQPTPNILNKKLNPTLLYPSCITGTIEDCETPLETAIKEIKEEGGLIVKTKNLVSDSFYLATTQSNEVVYSFLFEVDTNTETVPILNDGSYFESISKSIWVSQEELETMLLDHFVHSSLLQTFLLFKFKNKKI</sequence>
<evidence type="ECO:0000313" key="3">
    <source>
        <dbReference type="Proteomes" id="UP000184322"/>
    </source>
</evidence>
<dbReference type="PROSITE" id="PS51462">
    <property type="entry name" value="NUDIX"/>
    <property type="match status" value="1"/>
</dbReference>
<dbReference type="EMBL" id="CP017813">
    <property type="protein sequence ID" value="APJ38390.1"/>
    <property type="molecule type" value="Genomic_DNA"/>
</dbReference>
<dbReference type="Gene3D" id="3.90.79.10">
    <property type="entry name" value="Nucleoside Triphosphate Pyrophosphohydrolase"/>
    <property type="match status" value="1"/>
</dbReference>
<dbReference type="SUPFAM" id="SSF55811">
    <property type="entry name" value="Nudix"/>
    <property type="match status" value="1"/>
</dbReference>